<dbReference type="EMBL" id="KN818542">
    <property type="protein sequence ID" value="KIL55252.1"/>
    <property type="molecule type" value="Genomic_DNA"/>
</dbReference>
<gene>
    <name evidence="1" type="ORF">M378DRAFT_173773</name>
</gene>
<proteinExistence type="predicted"/>
<sequence>TAKKHLVAFSTRLYETTIPFAPILSLSTFAKTSSKSQHSLMDMCPIFFIPGAVPADMKPAEWTDLLNLAIQVDCRQKIFPPVSHSRTPSLAADALATVNIFVDTRLVKWTNFYTCWQIPSFVDGFLHLSQSDGSFKLLNAPANRQRFRKSGTAQDDVSVGRKYWSLDAWFKIEDEHRCVSRVQKRSLQRLRRREVHTAYSTVQRDDAAVYDDEAPHERALYYSEKMKTKQA</sequence>
<evidence type="ECO:0000313" key="2">
    <source>
        <dbReference type="Proteomes" id="UP000054549"/>
    </source>
</evidence>
<name>A0A0C2W2D1_AMAMK</name>
<dbReference type="HOGENOM" id="CLU_1202302_0_0_1"/>
<keyword evidence="2" id="KW-1185">Reference proteome</keyword>
<feature type="non-terminal residue" evidence="1">
    <location>
        <position position="1"/>
    </location>
</feature>
<dbReference type="AlphaFoldDB" id="A0A0C2W2D1"/>
<dbReference type="Proteomes" id="UP000054549">
    <property type="component" value="Unassembled WGS sequence"/>
</dbReference>
<evidence type="ECO:0000313" key="1">
    <source>
        <dbReference type="EMBL" id="KIL55252.1"/>
    </source>
</evidence>
<dbReference type="InParanoid" id="A0A0C2W2D1"/>
<protein>
    <submittedName>
        <fullName evidence="1">Uncharacterized protein</fullName>
    </submittedName>
</protein>
<accession>A0A0C2W2D1</accession>
<reference evidence="1 2" key="1">
    <citation type="submission" date="2014-04" db="EMBL/GenBank/DDBJ databases">
        <title>Evolutionary Origins and Diversification of the Mycorrhizal Mutualists.</title>
        <authorList>
            <consortium name="DOE Joint Genome Institute"/>
            <consortium name="Mycorrhizal Genomics Consortium"/>
            <person name="Kohler A."/>
            <person name="Kuo A."/>
            <person name="Nagy L.G."/>
            <person name="Floudas D."/>
            <person name="Copeland A."/>
            <person name="Barry K.W."/>
            <person name="Cichocki N."/>
            <person name="Veneault-Fourrey C."/>
            <person name="LaButti K."/>
            <person name="Lindquist E.A."/>
            <person name="Lipzen A."/>
            <person name="Lundell T."/>
            <person name="Morin E."/>
            <person name="Murat C."/>
            <person name="Riley R."/>
            <person name="Ohm R."/>
            <person name="Sun H."/>
            <person name="Tunlid A."/>
            <person name="Henrissat B."/>
            <person name="Grigoriev I.V."/>
            <person name="Hibbett D.S."/>
            <person name="Martin F."/>
        </authorList>
    </citation>
    <scope>NUCLEOTIDE SEQUENCE [LARGE SCALE GENOMIC DNA]</scope>
    <source>
        <strain evidence="1 2">Koide BX008</strain>
    </source>
</reference>
<organism evidence="1 2">
    <name type="scientific">Amanita muscaria (strain Koide BX008)</name>
    <dbReference type="NCBI Taxonomy" id="946122"/>
    <lineage>
        <taxon>Eukaryota</taxon>
        <taxon>Fungi</taxon>
        <taxon>Dikarya</taxon>
        <taxon>Basidiomycota</taxon>
        <taxon>Agaricomycotina</taxon>
        <taxon>Agaricomycetes</taxon>
        <taxon>Agaricomycetidae</taxon>
        <taxon>Agaricales</taxon>
        <taxon>Pluteineae</taxon>
        <taxon>Amanitaceae</taxon>
        <taxon>Amanita</taxon>
    </lineage>
</organism>